<feature type="compositionally biased region" description="Basic and acidic residues" evidence="1">
    <location>
        <begin position="218"/>
        <end position="232"/>
    </location>
</feature>
<feature type="region of interest" description="Disordered" evidence="1">
    <location>
        <begin position="1"/>
        <end position="25"/>
    </location>
</feature>
<proteinExistence type="predicted"/>
<dbReference type="EMBL" id="JAWWNJ010000012">
    <property type="protein sequence ID" value="KAK7043482.1"/>
    <property type="molecule type" value="Genomic_DNA"/>
</dbReference>
<gene>
    <name evidence="2" type="ORF">R3P38DRAFT_3440724</name>
</gene>
<comment type="caution">
    <text evidence="2">The sequence shown here is derived from an EMBL/GenBank/DDBJ whole genome shotgun (WGS) entry which is preliminary data.</text>
</comment>
<evidence type="ECO:0000313" key="3">
    <source>
        <dbReference type="Proteomes" id="UP001362999"/>
    </source>
</evidence>
<dbReference type="Proteomes" id="UP001362999">
    <property type="component" value="Unassembled WGS sequence"/>
</dbReference>
<dbReference type="AlphaFoldDB" id="A0AAW0CXX6"/>
<feature type="region of interest" description="Disordered" evidence="1">
    <location>
        <begin position="96"/>
        <end position="121"/>
    </location>
</feature>
<protein>
    <submittedName>
        <fullName evidence="2">Uncharacterized protein</fullName>
    </submittedName>
</protein>
<reference evidence="2 3" key="1">
    <citation type="journal article" date="2024" name="J Genomics">
        <title>Draft genome sequencing and assembly of Favolaschia claudopus CIRM-BRFM 2984 isolated from oak limbs.</title>
        <authorList>
            <person name="Navarro D."/>
            <person name="Drula E."/>
            <person name="Chaduli D."/>
            <person name="Cazenave R."/>
            <person name="Ahrendt S."/>
            <person name="Wang J."/>
            <person name="Lipzen A."/>
            <person name="Daum C."/>
            <person name="Barry K."/>
            <person name="Grigoriev I.V."/>
            <person name="Favel A."/>
            <person name="Rosso M.N."/>
            <person name="Martin F."/>
        </authorList>
    </citation>
    <scope>NUCLEOTIDE SEQUENCE [LARGE SCALE GENOMIC DNA]</scope>
    <source>
        <strain evidence="2 3">CIRM-BRFM 2984</strain>
    </source>
</reference>
<feature type="compositionally biased region" description="Low complexity" evidence="1">
    <location>
        <begin position="185"/>
        <end position="214"/>
    </location>
</feature>
<keyword evidence="3" id="KW-1185">Reference proteome</keyword>
<name>A0AAW0CXX6_9AGAR</name>
<feature type="region of interest" description="Disordered" evidence="1">
    <location>
        <begin position="166"/>
        <end position="295"/>
    </location>
</feature>
<evidence type="ECO:0000256" key="1">
    <source>
        <dbReference type="SAM" id="MobiDB-lite"/>
    </source>
</evidence>
<accession>A0AAW0CXX6</accession>
<sequence>MTSADALRRPALTSTPNVPGAYPRNGKVFAARRPDLKQNPTSIPPTPQLQLSLIHFALALTHTPILTSSASFPSQLRHPIQHPRIRGYGFFTRSQSSSFATTNDGRRLAAGSDESSAAQRRRDIFHRQRYYGSKARRKGKDADESRWVCYRCIHFARAEGEVCTTRRTNHMKTPPPRLPQPPRTSSPSPVVAPFSSVLTSTGKTKTRSPSSSSSAAQAHDHISMPRDSKEMEVPENTQEEVRAQTPQKYVFEPMPMSSPSRSGESKGKGVAGSVEGQVAGWEEVAQGGSNVGKDG</sequence>
<organism evidence="2 3">
    <name type="scientific">Favolaschia claudopus</name>
    <dbReference type="NCBI Taxonomy" id="2862362"/>
    <lineage>
        <taxon>Eukaryota</taxon>
        <taxon>Fungi</taxon>
        <taxon>Dikarya</taxon>
        <taxon>Basidiomycota</taxon>
        <taxon>Agaricomycotina</taxon>
        <taxon>Agaricomycetes</taxon>
        <taxon>Agaricomycetidae</taxon>
        <taxon>Agaricales</taxon>
        <taxon>Marasmiineae</taxon>
        <taxon>Mycenaceae</taxon>
        <taxon>Favolaschia</taxon>
    </lineage>
</organism>
<evidence type="ECO:0000313" key="2">
    <source>
        <dbReference type="EMBL" id="KAK7043482.1"/>
    </source>
</evidence>
<feature type="compositionally biased region" description="Pro residues" evidence="1">
    <location>
        <begin position="173"/>
        <end position="184"/>
    </location>
</feature>